<dbReference type="SUPFAM" id="SSF56112">
    <property type="entry name" value="Protein kinase-like (PK-like)"/>
    <property type="match status" value="1"/>
</dbReference>
<dbReference type="PANTHER" id="PTHR34590">
    <property type="entry name" value="OS03G0124300 PROTEIN-RELATED"/>
    <property type="match status" value="1"/>
</dbReference>
<feature type="chain" id="PRO_5001639688" description="Protein kinase domain-containing protein" evidence="14">
    <location>
        <begin position="23"/>
        <end position="863"/>
    </location>
</feature>
<proteinExistence type="predicted"/>
<keyword evidence="17" id="KW-1185">Reference proteome</keyword>
<dbReference type="InterPro" id="IPR011009">
    <property type="entry name" value="Kinase-like_dom_sf"/>
</dbReference>
<evidence type="ECO:0000256" key="12">
    <source>
        <dbReference type="PROSITE-ProRule" id="PRU10141"/>
    </source>
</evidence>
<evidence type="ECO:0000313" key="16">
    <source>
        <dbReference type="EMBL" id="KDP33025.1"/>
    </source>
</evidence>
<evidence type="ECO:0000256" key="14">
    <source>
        <dbReference type="SAM" id="SignalP"/>
    </source>
</evidence>
<evidence type="ECO:0000256" key="4">
    <source>
        <dbReference type="ARBA" id="ARBA00022692"/>
    </source>
</evidence>
<feature type="signal peptide" evidence="14">
    <location>
        <begin position="1"/>
        <end position="22"/>
    </location>
</feature>
<dbReference type="GO" id="GO:0016020">
    <property type="term" value="C:membrane"/>
    <property type="evidence" value="ECO:0007669"/>
    <property type="project" value="UniProtKB-SubCell"/>
</dbReference>
<dbReference type="KEGG" id="jcu:105638815"/>
<dbReference type="InterPro" id="IPR045272">
    <property type="entry name" value="ANXUR1/2-like"/>
</dbReference>
<evidence type="ECO:0000256" key="6">
    <source>
        <dbReference type="ARBA" id="ARBA00022741"/>
    </source>
</evidence>
<evidence type="ECO:0000313" key="17">
    <source>
        <dbReference type="Proteomes" id="UP000027138"/>
    </source>
</evidence>
<keyword evidence="7" id="KW-0418">Kinase</keyword>
<keyword evidence="9 13" id="KW-1133">Transmembrane helix</keyword>
<dbReference type="PROSITE" id="PS50011">
    <property type="entry name" value="PROTEIN_KINASE_DOM"/>
    <property type="match status" value="1"/>
</dbReference>
<protein>
    <recommendedName>
        <fullName evidence="15">Protein kinase domain-containing protein</fullName>
    </recommendedName>
</protein>
<keyword evidence="10 13" id="KW-0472">Membrane</keyword>
<evidence type="ECO:0000256" key="3">
    <source>
        <dbReference type="ARBA" id="ARBA00022679"/>
    </source>
</evidence>
<dbReference type="AlphaFoldDB" id="A0A067KL73"/>
<dbReference type="Gene3D" id="1.10.510.10">
    <property type="entry name" value="Transferase(Phosphotransferase) domain 1"/>
    <property type="match status" value="1"/>
</dbReference>
<comment type="subcellular location">
    <subcellularLocation>
        <location evidence="1">Membrane</location>
        <topology evidence="1">Single-pass type I membrane protein</topology>
    </subcellularLocation>
</comment>
<evidence type="ECO:0000256" key="2">
    <source>
        <dbReference type="ARBA" id="ARBA00022527"/>
    </source>
</evidence>
<dbReference type="FunFam" id="3.30.200.20:FF:000039">
    <property type="entry name" value="receptor-like protein kinase FERONIA"/>
    <property type="match status" value="1"/>
</dbReference>
<keyword evidence="11" id="KW-0325">Glycoprotein</keyword>
<dbReference type="InterPro" id="IPR017441">
    <property type="entry name" value="Protein_kinase_ATP_BS"/>
</dbReference>
<dbReference type="FunFam" id="1.10.510.10:FF:000252">
    <property type="entry name" value="Receptor-like protein kinase FERONIA"/>
    <property type="match status" value="1"/>
</dbReference>
<dbReference type="OrthoDB" id="1720310at2759"/>
<feature type="binding site" evidence="12">
    <location>
        <position position="533"/>
    </location>
    <ligand>
        <name>ATP</name>
        <dbReference type="ChEBI" id="CHEBI:30616"/>
    </ligand>
</feature>
<keyword evidence="2" id="KW-0723">Serine/threonine-protein kinase</keyword>
<gene>
    <name evidence="16" type="ORF">JCGZ_13056</name>
</gene>
<dbReference type="InterPro" id="IPR000719">
    <property type="entry name" value="Prot_kinase_dom"/>
</dbReference>
<dbReference type="Pfam" id="PF12819">
    <property type="entry name" value="Malectin_like"/>
    <property type="match status" value="1"/>
</dbReference>
<keyword evidence="4 13" id="KW-0812">Transmembrane</keyword>
<accession>A0A067KL73</accession>
<dbReference type="InterPro" id="IPR008271">
    <property type="entry name" value="Ser/Thr_kinase_AS"/>
</dbReference>
<feature type="domain" description="Protein kinase" evidence="15">
    <location>
        <begin position="504"/>
        <end position="788"/>
    </location>
</feature>
<dbReference type="PROSITE" id="PS00107">
    <property type="entry name" value="PROTEIN_KINASE_ATP"/>
    <property type="match status" value="1"/>
</dbReference>
<dbReference type="PROSITE" id="PS00108">
    <property type="entry name" value="PROTEIN_KINASE_ST"/>
    <property type="match status" value="1"/>
</dbReference>
<organism evidence="16 17">
    <name type="scientific">Jatropha curcas</name>
    <name type="common">Barbados nut</name>
    <dbReference type="NCBI Taxonomy" id="180498"/>
    <lineage>
        <taxon>Eukaryota</taxon>
        <taxon>Viridiplantae</taxon>
        <taxon>Streptophyta</taxon>
        <taxon>Embryophyta</taxon>
        <taxon>Tracheophyta</taxon>
        <taxon>Spermatophyta</taxon>
        <taxon>Magnoliopsida</taxon>
        <taxon>eudicotyledons</taxon>
        <taxon>Gunneridae</taxon>
        <taxon>Pentapetalae</taxon>
        <taxon>rosids</taxon>
        <taxon>fabids</taxon>
        <taxon>Malpighiales</taxon>
        <taxon>Euphorbiaceae</taxon>
        <taxon>Crotonoideae</taxon>
        <taxon>Jatropheae</taxon>
        <taxon>Jatropha</taxon>
    </lineage>
</organism>
<evidence type="ECO:0000256" key="5">
    <source>
        <dbReference type="ARBA" id="ARBA00022729"/>
    </source>
</evidence>
<dbReference type="PANTHER" id="PTHR34590:SF15">
    <property type="entry name" value="PROTEIN KINASE DOMAIN-CONTAINING PROTEIN"/>
    <property type="match status" value="1"/>
</dbReference>
<dbReference type="GO" id="GO:0010038">
    <property type="term" value="P:response to metal ion"/>
    <property type="evidence" value="ECO:0007669"/>
    <property type="project" value="UniProtKB-ARBA"/>
</dbReference>
<dbReference type="FunFam" id="2.60.120.430:FF:000003">
    <property type="entry name" value="FERONIA receptor-like kinase"/>
    <property type="match status" value="1"/>
</dbReference>
<dbReference type="Gene3D" id="2.60.120.430">
    <property type="entry name" value="Galactose-binding lectin"/>
    <property type="match status" value="2"/>
</dbReference>
<feature type="transmembrane region" description="Helical" evidence="13">
    <location>
        <begin position="432"/>
        <end position="455"/>
    </location>
</feature>
<evidence type="ECO:0000256" key="1">
    <source>
        <dbReference type="ARBA" id="ARBA00004479"/>
    </source>
</evidence>
<dbReference type="GO" id="GO:0005524">
    <property type="term" value="F:ATP binding"/>
    <property type="evidence" value="ECO:0007669"/>
    <property type="project" value="UniProtKB-UniRule"/>
</dbReference>
<dbReference type="InterPro" id="IPR001245">
    <property type="entry name" value="Ser-Thr/Tyr_kinase_cat_dom"/>
</dbReference>
<reference evidence="16 17" key="1">
    <citation type="journal article" date="2014" name="PLoS ONE">
        <title>Global Analysis of Gene Expression Profiles in Physic Nut (Jatropha curcas L.) Seedlings Exposed to Salt Stress.</title>
        <authorList>
            <person name="Zhang L."/>
            <person name="Zhang C."/>
            <person name="Wu P."/>
            <person name="Chen Y."/>
            <person name="Li M."/>
            <person name="Jiang H."/>
            <person name="Wu G."/>
        </authorList>
    </citation>
    <scope>NUCLEOTIDE SEQUENCE [LARGE SCALE GENOMIC DNA]</scope>
    <source>
        <strain evidence="17">cv. GZQX0401</strain>
        <tissue evidence="16">Young leaves</tissue>
    </source>
</reference>
<dbReference type="Gene3D" id="3.30.200.20">
    <property type="entry name" value="Phosphorylase Kinase, domain 1"/>
    <property type="match status" value="1"/>
</dbReference>
<keyword evidence="6 12" id="KW-0547">Nucleotide-binding</keyword>
<dbReference type="Proteomes" id="UP000027138">
    <property type="component" value="Unassembled WGS sequence"/>
</dbReference>
<evidence type="ECO:0000256" key="7">
    <source>
        <dbReference type="ARBA" id="ARBA00022777"/>
    </source>
</evidence>
<evidence type="ECO:0000259" key="15">
    <source>
        <dbReference type="PROSITE" id="PS50011"/>
    </source>
</evidence>
<dbReference type="FunFam" id="2.60.120.430:FF:000007">
    <property type="entry name" value="FERONIA receptor-like kinase"/>
    <property type="match status" value="1"/>
</dbReference>
<evidence type="ECO:0000256" key="9">
    <source>
        <dbReference type="ARBA" id="ARBA00022989"/>
    </source>
</evidence>
<keyword evidence="5 14" id="KW-0732">Signal</keyword>
<dbReference type="CDD" id="cd14066">
    <property type="entry name" value="STKc_IRAK"/>
    <property type="match status" value="1"/>
</dbReference>
<name>A0A067KL73_JATCU</name>
<evidence type="ECO:0000256" key="13">
    <source>
        <dbReference type="SAM" id="Phobius"/>
    </source>
</evidence>
<dbReference type="EMBL" id="KK914568">
    <property type="protein sequence ID" value="KDP33025.1"/>
    <property type="molecule type" value="Genomic_DNA"/>
</dbReference>
<evidence type="ECO:0000256" key="10">
    <source>
        <dbReference type="ARBA" id="ARBA00023136"/>
    </source>
</evidence>
<dbReference type="InterPro" id="IPR024788">
    <property type="entry name" value="Malectin-like_Carb-bd_dom"/>
</dbReference>
<dbReference type="GO" id="GO:0004674">
    <property type="term" value="F:protein serine/threonine kinase activity"/>
    <property type="evidence" value="ECO:0007669"/>
    <property type="project" value="UniProtKB-KW"/>
</dbReference>
<sequence>MIFASLYLSFFLNYLSIYLAASYSPPSYVPDLNCIPLACGLTSNTTSMDGRIWLADANSKFFPSEQGINNASIAVESPKNLDTSAPYTAARISRSQFTYMFPLSVGTLFIRLHFYPAPYLDFNTSKAYFSVKTDSHTLLSNFSSKVVGFGQFFREFWLVIEDEEILNLTFAPSPGMEDAFAFINGIELMSIPTYLYDTPAGNPRLKFVGQNNPLDLVNKAVLEFRFRINVGGRYISPPEDTKLCRVWENDDEYLTIAKPSAIIVNASTVPLRYSIYTRFAAPDLVYKTYRSMGTDKYANENYNLTWEFQVDSGFTYFVRLHFCEFQPTITEDGNRVFQIYIAGQLAESEADIIYWSGGNRIPVFQDYAVTTVTRGNEKVQNLSIALHPVTNLTVYSDAILNGIEIFKMIGPEIHTTSAWKSRKPKKKTITKIAVVGATILTFIVLPLSFLLIVGVRRRLTDKNSGNMSPWGPNCAEIDGPSLPYNHNLCHHFSAIEIREATNNFDKSFIIGVGGFGNVYKGTINNGTKTVAIKRLSPGSEQGANEFKTEIEMLSQLRHHHLVSLIGYCNQDNEMILVYDYMAHGTLRDHLYNTTNPPLPWNQRLEVCLGAARGLHYLHCLHSGTKNAIIHRDVKSTNILIDENWVAKVSDFGLSKMRTANNSSKSHITTVVKGSYGYLDPEYYRRKQLTEKSDVYSFGVVLFEALCARPAVDQTVEDDDYNEQVSLAVWARKCYCDGTLYQIIDPILVGKIAPECFKIFSEIAVCCLSDERIKRASMSDVVSGLELALKLQRSAEDKFGVDFDLDQISLDVSPNILSLLKIKNSTIDENCSKFSIEESCNSDSVEMTFLGAQERQGDYDDSCS</sequence>
<keyword evidence="3" id="KW-0808">Transferase</keyword>
<dbReference type="GO" id="GO:0004714">
    <property type="term" value="F:transmembrane receptor protein tyrosine kinase activity"/>
    <property type="evidence" value="ECO:0007669"/>
    <property type="project" value="InterPro"/>
</dbReference>
<keyword evidence="8 12" id="KW-0067">ATP-binding</keyword>
<evidence type="ECO:0000256" key="11">
    <source>
        <dbReference type="ARBA" id="ARBA00023180"/>
    </source>
</evidence>
<dbReference type="Pfam" id="PF07714">
    <property type="entry name" value="PK_Tyr_Ser-Thr"/>
    <property type="match status" value="1"/>
</dbReference>
<evidence type="ECO:0000256" key="8">
    <source>
        <dbReference type="ARBA" id="ARBA00022840"/>
    </source>
</evidence>
<dbReference type="SMART" id="SM00220">
    <property type="entry name" value="S_TKc"/>
    <property type="match status" value="1"/>
</dbReference>